<dbReference type="SUPFAM" id="SSF53850">
    <property type="entry name" value="Periplasmic binding protein-like II"/>
    <property type="match status" value="1"/>
</dbReference>
<organism evidence="3 4">
    <name type="scientific">Zobellella endophytica</name>
    <dbReference type="NCBI Taxonomy" id="2116700"/>
    <lineage>
        <taxon>Bacteria</taxon>
        <taxon>Pseudomonadati</taxon>
        <taxon>Pseudomonadota</taxon>
        <taxon>Gammaproteobacteria</taxon>
        <taxon>Aeromonadales</taxon>
        <taxon>Aeromonadaceae</taxon>
        <taxon>Zobellella</taxon>
    </lineage>
</organism>
<comment type="caution">
    <text evidence="3">The sequence shown here is derived from an EMBL/GenBank/DDBJ whole genome shotgun (WGS) entry which is preliminary data.</text>
</comment>
<protein>
    <submittedName>
        <fullName evidence="3">C4-dicarboxylate ABC transporter substrate-binding protein</fullName>
    </submittedName>
</protein>
<dbReference type="Gene3D" id="3.40.190.150">
    <property type="entry name" value="Bordetella uptake gene, domain 1"/>
    <property type="match status" value="1"/>
</dbReference>
<reference evidence="3 4" key="1">
    <citation type="submission" date="2018-03" db="EMBL/GenBank/DDBJ databases">
        <title>The draft genome of Zobellella sp. 59N8.</title>
        <authorList>
            <person name="Liu L."/>
            <person name="Li L."/>
            <person name="Zhang X."/>
            <person name="Liang L."/>
            <person name="Wang T."/>
        </authorList>
    </citation>
    <scope>NUCLEOTIDE SEQUENCE [LARGE SCALE GENOMIC DNA]</scope>
    <source>
        <strain evidence="3 4">59N8</strain>
    </source>
</reference>
<feature type="signal peptide" evidence="2">
    <location>
        <begin position="1"/>
        <end position="27"/>
    </location>
</feature>
<dbReference type="Pfam" id="PF03401">
    <property type="entry name" value="TctC"/>
    <property type="match status" value="1"/>
</dbReference>
<accession>A0A2P7RBV3</accession>
<dbReference type="EMBL" id="PXYG01000001">
    <property type="protein sequence ID" value="PSJ47717.1"/>
    <property type="molecule type" value="Genomic_DNA"/>
</dbReference>
<dbReference type="InterPro" id="IPR042100">
    <property type="entry name" value="Bug_dom1"/>
</dbReference>
<sequence length="326" mass="35304">MRTNNFKYVFATISAAAIFSVSLNSSAESVENYPSKPMNYIIPFSAGGESDLAARFQQASFEKVAGVPAIIQYMAGAGGAAAWSQLNRMPGDGYTVMGINIPHTILQPLQKDVGYQTDDLTPVNYDHYTPDAIFVLADSQFETLNDLIDYAKKNPAMVTFSGSGSYSSNNIAQVRLDELAGVTTTYIPYNGTGPAITAVLGNQVVAGFNYASSGSNYGDKLRMLAIAAEERLPAYPEVPTFRELGIELVGGAYRGVAVPSSTPEKIKQKVSDIFSEISTDPEHKNKMEANGFVITNITYDKMDEFITARKKEYTAVAEKLGIVTQQ</sequence>
<keyword evidence="2" id="KW-0732">Signal</keyword>
<dbReference type="Gene3D" id="3.40.190.10">
    <property type="entry name" value="Periplasmic binding protein-like II"/>
    <property type="match status" value="1"/>
</dbReference>
<gene>
    <name evidence="3" type="ORF">C7H85_02520</name>
</gene>
<dbReference type="PANTHER" id="PTHR42928:SF5">
    <property type="entry name" value="BLR1237 PROTEIN"/>
    <property type="match status" value="1"/>
</dbReference>
<feature type="chain" id="PRO_5015122907" evidence="2">
    <location>
        <begin position="28"/>
        <end position="326"/>
    </location>
</feature>
<dbReference type="OrthoDB" id="5171643at2"/>
<dbReference type="AlphaFoldDB" id="A0A2P7RBV3"/>
<comment type="similarity">
    <text evidence="1">Belongs to the UPF0065 (bug) family.</text>
</comment>
<dbReference type="Proteomes" id="UP000240243">
    <property type="component" value="Unassembled WGS sequence"/>
</dbReference>
<dbReference type="PANTHER" id="PTHR42928">
    <property type="entry name" value="TRICARBOXYLATE-BINDING PROTEIN"/>
    <property type="match status" value="1"/>
</dbReference>
<evidence type="ECO:0000313" key="4">
    <source>
        <dbReference type="Proteomes" id="UP000240243"/>
    </source>
</evidence>
<evidence type="ECO:0000313" key="3">
    <source>
        <dbReference type="EMBL" id="PSJ47717.1"/>
    </source>
</evidence>
<dbReference type="RefSeq" id="WP_106728130.1">
    <property type="nucleotide sequence ID" value="NZ_PXYG01000001.1"/>
</dbReference>
<keyword evidence="4" id="KW-1185">Reference proteome</keyword>
<proteinExistence type="inferred from homology"/>
<dbReference type="InterPro" id="IPR005064">
    <property type="entry name" value="BUG"/>
</dbReference>
<evidence type="ECO:0000256" key="1">
    <source>
        <dbReference type="ARBA" id="ARBA00006987"/>
    </source>
</evidence>
<name>A0A2P7RBV3_9GAMM</name>
<dbReference type="PIRSF" id="PIRSF017082">
    <property type="entry name" value="YflP"/>
    <property type="match status" value="1"/>
</dbReference>
<dbReference type="CDD" id="cd07012">
    <property type="entry name" value="PBP2_Bug_TTT"/>
    <property type="match status" value="1"/>
</dbReference>
<evidence type="ECO:0000256" key="2">
    <source>
        <dbReference type="SAM" id="SignalP"/>
    </source>
</evidence>